<evidence type="ECO:0000313" key="3">
    <source>
        <dbReference type="Proteomes" id="UP001589619"/>
    </source>
</evidence>
<dbReference type="Proteomes" id="UP001589619">
    <property type="component" value="Unassembled WGS sequence"/>
</dbReference>
<name>A0ABV5W5Z7_9BACL</name>
<gene>
    <name evidence="2" type="ORF">ACFFNY_30855</name>
</gene>
<protein>
    <submittedName>
        <fullName evidence="2">ABC-2 transporter permease</fullName>
    </submittedName>
</protein>
<keyword evidence="1" id="KW-1133">Transmembrane helix</keyword>
<dbReference type="EMBL" id="JBHMAG010000020">
    <property type="protein sequence ID" value="MFB9755997.1"/>
    <property type="molecule type" value="Genomic_DNA"/>
</dbReference>
<evidence type="ECO:0000256" key="1">
    <source>
        <dbReference type="SAM" id="Phobius"/>
    </source>
</evidence>
<feature type="transmembrane region" description="Helical" evidence="1">
    <location>
        <begin position="205"/>
        <end position="226"/>
    </location>
</feature>
<dbReference type="RefSeq" id="WP_344913509.1">
    <property type="nucleotide sequence ID" value="NZ_BAAAYO010000012.1"/>
</dbReference>
<keyword evidence="1" id="KW-0472">Membrane</keyword>
<organism evidence="2 3">
    <name type="scientific">Paenibacillus hodogayensis</name>
    <dbReference type="NCBI Taxonomy" id="279208"/>
    <lineage>
        <taxon>Bacteria</taxon>
        <taxon>Bacillati</taxon>
        <taxon>Bacillota</taxon>
        <taxon>Bacilli</taxon>
        <taxon>Bacillales</taxon>
        <taxon>Paenibacillaceae</taxon>
        <taxon>Paenibacillus</taxon>
    </lineage>
</organism>
<accession>A0ABV5W5Z7</accession>
<evidence type="ECO:0000313" key="2">
    <source>
        <dbReference type="EMBL" id="MFB9755997.1"/>
    </source>
</evidence>
<comment type="caution">
    <text evidence="2">The sequence shown here is derived from an EMBL/GenBank/DDBJ whole genome shotgun (WGS) entry which is preliminary data.</text>
</comment>
<reference evidence="2 3" key="1">
    <citation type="submission" date="2024-09" db="EMBL/GenBank/DDBJ databases">
        <authorList>
            <person name="Sun Q."/>
            <person name="Mori K."/>
        </authorList>
    </citation>
    <scope>NUCLEOTIDE SEQUENCE [LARGE SCALE GENOMIC DNA]</scope>
    <source>
        <strain evidence="2 3">JCM 12520</strain>
    </source>
</reference>
<keyword evidence="3" id="KW-1185">Reference proteome</keyword>
<keyword evidence="1" id="KW-0812">Transmembrane</keyword>
<feature type="transmembrane region" description="Helical" evidence="1">
    <location>
        <begin position="170"/>
        <end position="193"/>
    </location>
</feature>
<feature type="transmembrane region" description="Helical" evidence="1">
    <location>
        <begin position="134"/>
        <end position="158"/>
    </location>
</feature>
<feature type="transmembrane region" description="Helical" evidence="1">
    <location>
        <begin position="21"/>
        <end position="41"/>
    </location>
</feature>
<proteinExistence type="predicted"/>
<sequence>MWNNAWFITKYELKRSGWGTLASVAIYLYFGSFSGFLVNALVQKGLEEAQGALLVPTDVLFLIAMSCIAFSFTGDYTKYYQNDIFSRRLIYMKQLPISLQEIVMARYVQLAFTTLIQGILFFIPFAFLSRVNELLPVGSFLGFMVMWVCFGLCFGVVFAYKELGGNGKSYLWFSIIATFVLLAAALLSGLSGFSLVEMTIKVSSWYGGVILAPAFLFTIVWGRLWFGWTVLKIKNRSFVR</sequence>
<feature type="transmembrane region" description="Helical" evidence="1">
    <location>
        <begin position="107"/>
        <end position="128"/>
    </location>
</feature>
<feature type="transmembrane region" description="Helical" evidence="1">
    <location>
        <begin position="53"/>
        <end position="72"/>
    </location>
</feature>